<gene>
    <name evidence="1" type="ORF">EMPG_15052</name>
</gene>
<organism evidence="1 2">
    <name type="scientific">Blastomyces silverae</name>
    <dbReference type="NCBI Taxonomy" id="2060906"/>
    <lineage>
        <taxon>Eukaryota</taxon>
        <taxon>Fungi</taxon>
        <taxon>Dikarya</taxon>
        <taxon>Ascomycota</taxon>
        <taxon>Pezizomycotina</taxon>
        <taxon>Eurotiomycetes</taxon>
        <taxon>Eurotiomycetidae</taxon>
        <taxon>Onygenales</taxon>
        <taxon>Ajellomycetaceae</taxon>
        <taxon>Blastomyces</taxon>
    </lineage>
</organism>
<protein>
    <submittedName>
        <fullName evidence="1">Uncharacterized protein</fullName>
    </submittedName>
</protein>
<accession>A0A0H1BK28</accession>
<comment type="caution">
    <text evidence="1">The sequence shown here is derived from an EMBL/GenBank/DDBJ whole genome shotgun (WGS) entry which is preliminary data.</text>
</comment>
<proteinExistence type="predicted"/>
<evidence type="ECO:0000313" key="2">
    <source>
        <dbReference type="Proteomes" id="UP000053573"/>
    </source>
</evidence>
<dbReference type="Proteomes" id="UP000053573">
    <property type="component" value="Unassembled WGS sequence"/>
</dbReference>
<dbReference type="EMBL" id="LDEV01002327">
    <property type="protein sequence ID" value="KLJ09526.1"/>
    <property type="molecule type" value="Genomic_DNA"/>
</dbReference>
<name>A0A0H1BK28_9EURO</name>
<sequence length="84" mass="9823">MDNFVCGYLHPSFQDAKPQRTISNLTEDKTKKNLGRFPESRLQSSYPMTSPRDAMAIHPMTSKRKGKRLEWWRPSGVFQLPNQR</sequence>
<evidence type="ECO:0000313" key="1">
    <source>
        <dbReference type="EMBL" id="KLJ09526.1"/>
    </source>
</evidence>
<reference evidence="2" key="1">
    <citation type="journal article" date="2015" name="PLoS Genet.">
        <title>The dynamic genome and transcriptome of the human fungal pathogen Blastomyces and close relative Emmonsia.</title>
        <authorList>
            <person name="Munoz J.F."/>
            <person name="Gauthier G.M."/>
            <person name="Desjardins C.A."/>
            <person name="Gallo J.E."/>
            <person name="Holder J."/>
            <person name="Sullivan T.D."/>
            <person name="Marty A.J."/>
            <person name="Carmen J.C."/>
            <person name="Chen Z."/>
            <person name="Ding L."/>
            <person name="Gujja S."/>
            <person name="Magrini V."/>
            <person name="Misas E."/>
            <person name="Mitreva M."/>
            <person name="Priest M."/>
            <person name="Saif S."/>
            <person name="Whiston E.A."/>
            <person name="Young S."/>
            <person name="Zeng Q."/>
            <person name="Goldman W.E."/>
            <person name="Mardis E.R."/>
            <person name="Taylor J.W."/>
            <person name="McEwen J.G."/>
            <person name="Clay O.K."/>
            <person name="Klein B.S."/>
            <person name="Cuomo C.A."/>
        </authorList>
    </citation>
    <scope>NUCLEOTIDE SEQUENCE [LARGE SCALE GENOMIC DNA]</scope>
    <source>
        <strain evidence="2">UAMH 139</strain>
    </source>
</reference>
<dbReference type="AlphaFoldDB" id="A0A0H1BK28"/>
<keyword evidence="2" id="KW-1185">Reference proteome</keyword>